<feature type="transmembrane region" description="Helical" evidence="5">
    <location>
        <begin position="268"/>
        <end position="287"/>
    </location>
</feature>
<dbReference type="VEuPathDB" id="ToxoDB:NCLIV_038800"/>
<evidence type="ECO:0000256" key="3">
    <source>
        <dbReference type="ARBA" id="ARBA00022989"/>
    </source>
</evidence>
<evidence type="ECO:0000256" key="5">
    <source>
        <dbReference type="SAM" id="Phobius"/>
    </source>
</evidence>
<feature type="transmembrane region" description="Helical" evidence="5">
    <location>
        <begin position="158"/>
        <end position="176"/>
    </location>
</feature>
<feature type="transmembrane region" description="Helical" evidence="5">
    <location>
        <begin position="92"/>
        <end position="114"/>
    </location>
</feature>
<feature type="transmembrane region" description="Helical" evidence="5">
    <location>
        <begin position="62"/>
        <end position="80"/>
    </location>
</feature>
<dbReference type="PANTHER" id="PTHR10231">
    <property type="entry name" value="NUCLEOTIDE-SUGAR TRANSMEMBRANE TRANSPORTER"/>
    <property type="match status" value="1"/>
</dbReference>
<evidence type="ECO:0000256" key="1">
    <source>
        <dbReference type="ARBA" id="ARBA00004141"/>
    </source>
</evidence>
<feature type="transmembrane region" description="Helical" evidence="5">
    <location>
        <begin position="294"/>
        <end position="312"/>
    </location>
</feature>
<accession>F0VAU7</accession>
<dbReference type="PIRSF" id="PIRSF005799">
    <property type="entry name" value="UDP-gal_transpt"/>
    <property type="match status" value="1"/>
</dbReference>
<sequence>MTGRACVDEAPPPKFLGRIPMKWVALFLLVVQTVAAVLVLRVSRLPTKSDDGVSRRFLNTTAVTMAELVKLIAGLLIVWGENSWSIAKTGRVLNAAICHSPVAMLQVGVPAALYTLQNNLIFLALSNLSAAVYQVTYQFKILTTAVLSVLILHKHVPLVKWVALMILTSGVAIISLPSGGSAVSHDSAAVNEGNPLVGLIAVFSACLTSGFAGVYLEKILKQTSVSIWVRNIQLALYGTVLAVLGAYWNDGDRIREHGFFQGYNGIAWSAVLLQALGGLIVAAVLKYADNILKCFGNTLSIVLSCLLSWWVIGDFVPSTLFSVGAALVLIATFLYTVEPATVAQAWRRVTTFKGYAGPARAAHFSPVPSTDLNEAVELVSESGYQDRLCGEWCHNKRS</sequence>
<dbReference type="OrthoDB" id="408493at2759"/>
<dbReference type="GO" id="GO:0000139">
    <property type="term" value="C:Golgi membrane"/>
    <property type="evidence" value="ECO:0007669"/>
    <property type="project" value="InterPro"/>
</dbReference>
<evidence type="ECO:0000313" key="6">
    <source>
        <dbReference type="EMBL" id="CBZ50805.1"/>
    </source>
</evidence>
<dbReference type="GO" id="GO:0015165">
    <property type="term" value="F:pyrimidine nucleotide-sugar transmembrane transporter activity"/>
    <property type="evidence" value="ECO:0007669"/>
    <property type="project" value="InterPro"/>
</dbReference>
<dbReference type="Pfam" id="PF04142">
    <property type="entry name" value="Nuc_sug_transp"/>
    <property type="match status" value="1"/>
</dbReference>
<comment type="subcellular location">
    <subcellularLocation>
        <location evidence="1">Membrane</location>
        <topology evidence="1">Multi-pass membrane protein</topology>
    </subcellularLocation>
</comment>
<dbReference type="Proteomes" id="UP000007494">
    <property type="component" value="Chromosome IX"/>
</dbReference>
<dbReference type="AlphaFoldDB" id="F0VAU7"/>
<name>F0VAU7_NEOCL</name>
<feature type="transmembrane region" description="Helical" evidence="5">
    <location>
        <begin position="23"/>
        <end position="42"/>
    </location>
</feature>
<dbReference type="FunCoup" id="F0VAU7">
    <property type="interactions" value="10"/>
</dbReference>
<evidence type="ECO:0000256" key="4">
    <source>
        <dbReference type="ARBA" id="ARBA00023136"/>
    </source>
</evidence>
<keyword evidence="4 5" id="KW-0472">Membrane</keyword>
<feature type="transmembrane region" description="Helical" evidence="5">
    <location>
        <begin position="318"/>
        <end position="337"/>
    </location>
</feature>
<dbReference type="OMA" id="IEEDMMT"/>
<dbReference type="InterPro" id="IPR007271">
    <property type="entry name" value="Nuc_sug_transpt"/>
</dbReference>
<evidence type="ECO:0000313" key="7">
    <source>
        <dbReference type="Proteomes" id="UP000007494"/>
    </source>
</evidence>
<gene>
    <name evidence="6" type="ORF">NCLIV_038800</name>
</gene>
<keyword evidence="3 5" id="KW-1133">Transmembrane helix</keyword>
<dbReference type="GeneID" id="13441839"/>
<organism evidence="6 7">
    <name type="scientific">Neospora caninum (strain Liverpool)</name>
    <dbReference type="NCBI Taxonomy" id="572307"/>
    <lineage>
        <taxon>Eukaryota</taxon>
        <taxon>Sar</taxon>
        <taxon>Alveolata</taxon>
        <taxon>Apicomplexa</taxon>
        <taxon>Conoidasida</taxon>
        <taxon>Coccidia</taxon>
        <taxon>Eucoccidiorida</taxon>
        <taxon>Eimeriorina</taxon>
        <taxon>Sarcocystidae</taxon>
        <taxon>Neospora</taxon>
    </lineage>
</organism>
<evidence type="ECO:0008006" key="8">
    <source>
        <dbReference type="Google" id="ProtNLM"/>
    </source>
</evidence>
<keyword evidence="7" id="KW-1185">Reference proteome</keyword>
<dbReference type="SUPFAM" id="SSF103481">
    <property type="entry name" value="Multidrug resistance efflux transporter EmrE"/>
    <property type="match status" value="1"/>
</dbReference>
<feature type="transmembrane region" description="Helical" evidence="5">
    <location>
        <begin position="228"/>
        <end position="248"/>
    </location>
</feature>
<evidence type="ECO:0000256" key="2">
    <source>
        <dbReference type="ARBA" id="ARBA00022692"/>
    </source>
</evidence>
<protein>
    <recommendedName>
        <fullName evidence="8">UDP-galactose transporter subfamily protein</fullName>
    </recommendedName>
</protein>
<dbReference type="NCBIfam" id="TIGR00803">
    <property type="entry name" value="nst"/>
    <property type="match status" value="1"/>
</dbReference>
<dbReference type="InParanoid" id="F0VAU7"/>
<dbReference type="EMBL" id="FR823385">
    <property type="protein sequence ID" value="CBZ50805.1"/>
    <property type="molecule type" value="Genomic_DNA"/>
</dbReference>
<dbReference type="RefSeq" id="XP_003880838.1">
    <property type="nucleotide sequence ID" value="XM_003880789.1"/>
</dbReference>
<feature type="transmembrane region" description="Helical" evidence="5">
    <location>
        <begin position="196"/>
        <end position="216"/>
    </location>
</feature>
<keyword evidence="2 5" id="KW-0812">Transmembrane</keyword>
<reference evidence="7" key="1">
    <citation type="journal article" date="2012" name="PLoS Pathog.">
        <title>Comparative genomics of the apicomplexan parasites Toxoplasma gondii and Neospora caninum: Coccidia differing in host range and transmission strategy.</title>
        <authorList>
            <person name="Reid A.J."/>
            <person name="Vermont S.J."/>
            <person name="Cotton J.A."/>
            <person name="Harris D."/>
            <person name="Hill-Cawthorne G.A."/>
            <person name="Konen-Waisman S."/>
            <person name="Latham S.M."/>
            <person name="Mourier T."/>
            <person name="Norton R."/>
            <person name="Quail M.A."/>
            <person name="Sanders M."/>
            <person name="Shanmugam D."/>
            <person name="Sohal A."/>
            <person name="Wasmuth J.D."/>
            <person name="Brunk B."/>
            <person name="Grigg M.E."/>
            <person name="Howard J.C."/>
            <person name="Parkinson J."/>
            <person name="Roos D.S."/>
            <person name="Trees A.J."/>
            <person name="Berriman M."/>
            <person name="Pain A."/>
            <person name="Wastling J.M."/>
        </authorList>
    </citation>
    <scope>NUCLEOTIDE SEQUENCE [LARGE SCALE GENOMIC DNA]</scope>
    <source>
        <strain evidence="7">Liverpool</strain>
    </source>
</reference>
<proteinExistence type="predicted"/>
<dbReference type="eggNOG" id="KOG2234">
    <property type="taxonomic scope" value="Eukaryota"/>
</dbReference>
<dbReference type="InterPro" id="IPR037185">
    <property type="entry name" value="EmrE-like"/>
</dbReference>